<evidence type="ECO:0000313" key="3">
    <source>
        <dbReference type="Proteomes" id="UP001161325"/>
    </source>
</evidence>
<comment type="caution">
    <text evidence="2">The sequence shown here is derived from an EMBL/GenBank/DDBJ whole genome shotgun (WGS) entry which is preliminary data.</text>
</comment>
<dbReference type="GO" id="GO:0000428">
    <property type="term" value="C:DNA-directed RNA polymerase complex"/>
    <property type="evidence" value="ECO:0007669"/>
    <property type="project" value="UniProtKB-KW"/>
</dbReference>
<dbReference type="InterPro" id="IPR013324">
    <property type="entry name" value="RNA_pol_sigma_r3/r4-like"/>
</dbReference>
<dbReference type="Pfam" id="PF07638">
    <property type="entry name" value="Sigma70_ECF"/>
    <property type="match status" value="1"/>
</dbReference>
<gene>
    <name evidence="2" type="ORF">rosag_48900</name>
</gene>
<dbReference type="Proteomes" id="UP001161325">
    <property type="component" value="Unassembled WGS sequence"/>
</dbReference>
<keyword evidence="2" id="KW-0240">DNA-directed RNA polymerase</keyword>
<dbReference type="NCBIfam" id="TIGR02999">
    <property type="entry name" value="Sig-70_X6"/>
    <property type="match status" value="1"/>
</dbReference>
<evidence type="ECO:0000259" key="1">
    <source>
        <dbReference type="Pfam" id="PF07638"/>
    </source>
</evidence>
<keyword evidence="2" id="KW-0804">Transcription</keyword>
<dbReference type="AlphaFoldDB" id="A0AA37V4U5"/>
<evidence type="ECO:0000313" key="2">
    <source>
        <dbReference type="EMBL" id="GLC28377.1"/>
    </source>
</evidence>
<proteinExistence type="predicted"/>
<name>A0AA37V4U5_9BACT</name>
<dbReference type="RefSeq" id="WP_284352772.1">
    <property type="nucleotide sequence ID" value="NZ_BRXS01000009.1"/>
</dbReference>
<protein>
    <submittedName>
        <fullName evidence="2">DNA-directed RNA polymerase sigma-70 factor</fullName>
    </submittedName>
</protein>
<dbReference type="Gene3D" id="1.10.10.10">
    <property type="entry name" value="Winged helix-like DNA-binding domain superfamily/Winged helix DNA-binding domain"/>
    <property type="match status" value="1"/>
</dbReference>
<accession>A0AA37V4U5</accession>
<organism evidence="2 3">
    <name type="scientific">Roseisolibacter agri</name>
    <dbReference type="NCBI Taxonomy" id="2014610"/>
    <lineage>
        <taxon>Bacteria</taxon>
        <taxon>Pseudomonadati</taxon>
        <taxon>Gemmatimonadota</taxon>
        <taxon>Gemmatimonadia</taxon>
        <taxon>Gemmatimonadales</taxon>
        <taxon>Gemmatimonadaceae</taxon>
        <taxon>Roseisolibacter</taxon>
    </lineage>
</organism>
<sequence>MLGFPGRADSALHPATMPDGAGAPEIVGLLAAWRAGDRAAKERLASRVYDALHELTARHLRRERDGHALAPTALVREAWGGLVDPLHAAPRDRVHFCALASRVLRRVLVDLARRTLAAPPEASGPALQVAPAADAPPVDDWALTVLGLDDALVQLGLVDARLPRVVECRFFGGLDEAETAEVLGVSDRTVHRDWLRARAWLELRLHE</sequence>
<reference evidence="2" key="1">
    <citation type="submission" date="2022-08" db="EMBL/GenBank/DDBJ databases">
        <title>Draft genome sequencing of Roseisolibacter agri AW1220.</title>
        <authorList>
            <person name="Tobiishi Y."/>
            <person name="Tonouchi A."/>
        </authorList>
    </citation>
    <scope>NUCLEOTIDE SEQUENCE</scope>
    <source>
        <strain evidence="2">AW1220</strain>
    </source>
</reference>
<dbReference type="InterPro" id="IPR053812">
    <property type="entry name" value="HTH_Sigma70_ECF-like"/>
</dbReference>
<dbReference type="SUPFAM" id="SSF88659">
    <property type="entry name" value="Sigma3 and sigma4 domains of RNA polymerase sigma factors"/>
    <property type="match status" value="1"/>
</dbReference>
<dbReference type="InterPro" id="IPR011517">
    <property type="entry name" value="RNA_pol_sigma70_ECF-like"/>
</dbReference>
<dbReference type="EMBL" id="BRXS01000009">
    <property type="protein sequence ID" value="GLC28377.1"/>
    <property type="molecule type" value="Genomic_DNA"/>
</dbReference>
<keyword evidence="3" id="KW-1185">Reference proteome</keyword>
<feature type="domain" description="RNA polymerase sigma-70 ECF-like HTH" evidence="1">
    <location>
        <begin position="25"/>
        <end position="205"/>
    </location>
</feature>
<dbReference type="InterPro" id="IPR036388">
    <property type="entry name" value="WH-like_DNA-bd_sf"/>
</dbReference>